<feature type="region of interest" description="Disordered" evidence="3">
    <location>
        <begin position="30"/>
        <end position="92"/>
    </location>
</feature>
<dbReference type="AlphaFoldDB" id="A0A2A4ITJ4"/>
<dbReference type="InterPro" id="IPR032017">
    <property type="entry name" value="FAM76"/>
</dbReference>
<name>A0A2A4ITJ4_HELVI</name>
<gene>
    <name evidence="4" type="ORF">B5V51_14326</name>
</gene>
<evidence type="ECO:0000256" key="1">
    <source>
        <dbReference type="ARBA" id="ARBA00009097"/>
    </source>
</evidence>
<dbReference type="EMBL" id="NWSH01008599">
    <property type="protein sequence ID" value="PCG62482.1"/>
    <property type="molecule type" value="Genomic_DNA"/>
</dbReference>
<protein>
    <submittedName>
        <fullName evidence="4">Uncharacterized protein</fullName>
    </submittedName>
</protein>
<proteinExistence type="inferred from homology"/>
<dbReference type="PANTHER" id="PTHR46176:SF1">
    <property type="entry name" value="LD21662P"/>
    <property type="match status" value="1"/>
</dbReference>
<sequence length="136" mass="15427">MDCILLQVDGKLLCWLCTQSLKRALARTKQHLSSVDKHKHRGHKSRSGHKEKRKSDMMKSMNSNDSSLNDSQPSEKKSKMNPMQGELDPNSSDHVVAMTQLKETIASLQKKVQQKDNELLSKDKLVCIINNSRSIL</sequence>
<dbReference type="Pfam" id="PF16046">
    <property type="entry name" value="FAM76"/>
    <property type="match status" value="1"/>
</dbReference>
<evidence type="ECO:0000313" key="4">
    <source>
        <dbReference type="EMBL" id="PCG62482.1"/>
    </source>
</evidence>
<evidence type="ECO:0000256" key="3">
    <source>
        <dbReference type="SAM" id="MobiDB-lite"/>
    </source>
</evidence>
<dbReference type="PANTHER" id="PTHR46176">
    <property type="entry name" value="LD21662P"/>
    <property type="match status" value="1"/>
</dbReference>
<dbReference type="GO" id="GO:0016607">
    <property type="term" value="C:nuclear speck"/>
    <property type="evidence" value="ECO:0007669"/>
    <property type="project" value="TreeGrafter"/>
</dbReference>
<reference evidence="4" key="1">
    <citation type="submission" date="2017-09" db="EMBL/GenBank/DDBJ databases">
        <title>Contemporary evolution of a Lepidopteran species, Heliothis virescens, in response to modern agricultural practices.</title>
        <authorList>
            <person name="Fritz M.L."/>
            <person name="Deyonke A.M."/>
            <person name="Papanicolaou A."/>
            <person name="Micinski S."/>
            <person name="Westbrook J."/>
            <person name="Gould F."/>
        </authorList>
    </citation>
    <scope>NUCLEOTIDE SEQUENCE [LARGE SCALE GENOMIC DNA]</scope>
    <source>
        <strain evidence="4">HvINT-</strain>
        <tissue evidence="4">Whole body</tissue>
    </source>
</reference>
<feature type="compositionally biased region" description="Low complexity" evidence="3">
    <location>
        <begin position="58"/>
        <end position="71"/>
    </location>
</feature>
<feature type="compositionally biased region" description="Basic residues" evidence="3">
    <location>
        <begin position="37"/>
        <end position="52"/>
    </location>
</feature>
<comment type="caution">
    <text evidence="4">The sequence shown here is derived from an EMBL/GenBank/DDBJ whole genome shotgun (WGS) entry which is preliminary data.</text>
</comment>
<accession>A0A2A4ITJ4</accession>
<evidence type="ECO:0000256" key="2">
    <source>
        <dbReference type="ARBA" id="ARBA00023054"/>
    </source>
</evidence>
<comment type="similarity">
    <text evidence="1">Belongs to the FAM76 family.</text>
</comment>
<dbReference type="STRING" id="7102.A0A2A4ITJ4"/>
<keyword evidence="2" id="KW-0175">Coiled coil</keyword>
<organism evidence="4">
    <name type="scientific">Heliothis virescens</name>
    <name type="common">Tobacco budworm moth</name>
    <dbReference type="NCBI Taxonomy" id="7102"/>
    <lineage>
        <taxon>Eukaryota</taxon>
        <taxon>Metazoa</taxon>
        <taxon>Ecdysozoa</taxon>
        <taxon>Arthropoda</taxon>
        <taxon>Hexapoda</taxon>
        <taxon>Insecta</taxon>
        <taxon>Pterygota</taxon>
        <taxon>Neoptera</taxon>
        <taxon>Endopterygota</taxon>
        <taxon>Lepidoptera</taxon>
        <taxon>Glossata</taxon>
        <taxon>Ditrysia</taxon>
        <taxon>Noctuoidea</taxon>
        <taxon>Noctuidae</taxon>
        <taxon>Heliothinae</taxon>
        <taxon>Heliothis</taxon>
    </lineage>
</organism>